<keyword evidence="2 7" id="KW-0813">Transport</keyword>
<evidence type="ECO:0000256" key="4">
    <source>
        <dbReference type="ARBA" id="ARBA00022692"/>
    </source>
</evidence>
<keyword evidence="5 7" id="KW-1133">Transmembrane helix</keyword>
<dbReference type="PANTHER" id="PTHR30193">
    <property type="entry name" value="ABC TRANSPORTER PERMEASE PROTEIN"/>
    <property type="match status" value="1"/>
</dbReference>
<evidence type="ECO:0000313" key="10">
    <source>
        <dbReference type="Proteomes" id="UP000501452"/>
    </source>
</evidence>
<organism evidence="9 10">
    <name type="scientific">Rubrobacter tropicus</name>
    <dbReference type="NCBI Taxonomy" id="2653851"/>
    <lineage>
        <taxon>Bacteria</taxon>
        <taxon>Bacillati</taxon>
        <taxon>Actinomycetota</taxon>
        <taxon>Rubrobacteria</taxon>
        <taxon>Rubrobacterales</taxon>
        <taxon>Rubrobacteraceae</taxon>
        <taxon>Rubrobacter</taxon>
    </lineage>
</organism>
<keyword evidence="6 7" id="KW-0472">Membrane</keyword>
<comment type="subcellular location">
    <subcellularLocation>
        <location evidence="1 7">Cell membrane</location>
        <topology evidence="1 7">Multi-pass membrane protein</topology>
    </subcellularLocation>
</comment>
<evidence type="ECO:0000256" key="5">
    <source>
        <dbReference type="ARBA" id="ARBA00022989"/>
    </source>
</evidence>
<dbReference type="PROSITE" id="PS50928">
    <property type="entry name" value="ABC_TM1"/>
    <property type="match status" value="1"/>
</dbReference>
<dbReference type="InterPro" id="IPR035906">
    <property type="entry name" value="MetI-like_sf"/>
</dbReference>
<reference evidence="9 10" key="1">
    <citation type="submission" date="2019-10" db="EMBL/GenBank/DDBJ databases">
        <title>Rubrobacter sp nov SCSIO 52090 isolated from a deep-sea sediment in the South China Sea.</title>
        <authorList>
            <person name="Chen R.W."/>
        </authorList>
    </citation>
    <scope>NUCLEOTIDE SEQUENCE [LARGE SCALE GENOMIC DNA]</scope>
    <source>
        <strain evidence="9 10">SCSIO 52909</strain>
    </source>
</reference>
<dbReference type="PANTHER" id="PTHR30193:SF37">
    <property type="entry name" value="INNER MEMBRANE ABC TRANSPORTER PERMEASE PROTEIN YCJO"/>
    <property type="match status" value="1"/>
</dbReference>
<protein>
    <submittedName>
        <fullName evidence="9">ABC transporter permease subunit</fullName>
    </submittedName>
</protein>
<name>A0A6G8QAL3_9ACTN</name>
<keyword evidence="4 7" id="KW-0812">Transmembrane</keyword>
<dbReference type="Proteomes" id="UP000501452">
    <property type="component" value="Chromosome"/>
</dbReference>
<evidence type="ECO:0000256" key="2">
    <source>
        <dbReference type="ARBA" id="ARBA00022448"/>
    </source>
</evidence>
<dbReference type="AlphaFoldDB" id="A0A6G8QAL3"/>
<feature type="transmembrane region" description="Helical" evidence="7">
    <location>
        <begin position="111"/>
        <end position="135"/>
    </location>
</feature>
<dbReference type="InterPro" id="IPR051393">
    <property type="entry name" value="ABC_transporter_permease"/>
</dbReference>
<comment type="similarity">
    <text evidence="7">Belongs to the binding-protein-dependent transport system permease family.</text>
</comment>
<dbReference type="EMBL" id="CP045119">
    <property type="protein sequence ID" value="QIN83468.1"/>
    <property type="molecule type" value="Genomic_DNA"/>
</dbReference>
<dbReference type="KEGG" id="rub:GBA63_13105"/>
<dbReference type="GO" id="GO:0005886">
    <property type="term" value="C:plasma membrane"/>
    <property type="evidence" value="ECO:0007669"/>
    <property type="project" value="UniProtKB-SubCell"/>
</dbReference>
<evidence type="ECO:0000256" key="3">
    <source>
        <dbReference type="ARBA" id="ARBA00022475"/>
    </source>
</evidence>
<feature type="transmembrane region" description="Helical" evidence="7">
    <location>
        <begin position="16"/>
        <end position="38"/>
    </location>
</feature>
<evidence type="ECO:0000313" key="9">
    <source>
        <dbReference type="EMBL" id="QIN83468.1"/>
    </source>
</evidence>
<dbReference type="Pfam" id="PF00528">
    <property type="entry name" value="BPD_transp_1"/>
    <property type="match status" value="1"/>
</dbReference>
<dbReference type="GO" id="GO:0055085">
    <property type="term" value="P:transmembrane transport"/>
    <property type="evidence" value="ECO:0007669"/>
    <property type="project" value="InterPro"/>
</dbReference>
<dbReference type="CDD" id="cd06261">
    <property type="entry name" value="TM_PBP2"/>
    <property type="match status" value="1"/>
</dbReference>
<evidence type="ECO:0000259" key="8">
    <source>
        <dbReference type="PROSITE" id="PS50928"/>
    </source>
</evidence>
<keyword evidence="10" id="KW-1185">Reference proteome</keyword>
<dbReference type="RefSeq" id="WP_166176785.1">
    <property type="nucleotide sequence ID" value="NZ_CP045119.1"/>
</dbReference>
<feature type="transmembrane region" description="Helical" evidence="7">
    <location>
        <begin position="216"/>
        <end position="236"/>
    </location>
</feature>
<evidence type="ECO:0000256" key="7">
    <source>
        <dbReference type="RuleBase" id="RU363032"/>
    </source>
</evidence>
<feature type="transmembrane region" description="Helical" evidence="7">
    <location>
        <begin position="161"/>
        <end position="184"/>
    </location>
</feature>
<evidence type="ECO:0000256" key="6">
    <source>
        <dbReference type="ARBA" id="ARBA00023136"/>
    </source>
</evidence>
<accession>A0A6G8QAL3</accession>
<gene>
    <name evidence="9" type="ORF">GBA63_13105</name>
</gene>
<feature type="domain" description="ABC transmembrane type-1" evidence="8">
    <location>
        <begin position="74"/>
        <end position="289"/>
    </location>
</feature>
<evidence type="ECO:0000256" key="1">
    <source>
        <dbReference type="ARBA" id="ARBA00004651"/>
    </source>
</evidence>
<keyword evidence="3" id="KW-1003">Cell membrane</keyword>
<dbReference type="SUPFAM" id="SSF161098">
    <property type="entry name" value="MetI-like"/>
    <property type="match status" value="1"/>
</dbReference>
<dbReference type="InterPro" id="IPR000515">
    <property type="entry name" value="MetI-like"/>
</dbReference>
<feature type="transmembrane region" description="Helical" evidence="7">
    <location>
        <begin position="74"/>
        <end position="99"/>
    </location>
</feature>
<proteinExistence type="inferred from homology"/>
<feature type="transmembrane region" description="Helical" evidence="7">
    <location>
        <begin position="268"/>
        <end position="288"/>
    </location>
</feature>
<sequence length="298" mass="32471">MAGERKRGPRGGWSTLAPYLFIVPFFLLFAGFILYPILYSAALSFGQFSGGSISFVGLENYRRLLSDGLFLKSLLNTGLILVVQVPLMIGLATVIASVIDSDLLGKRRKAAFRLAFFLPVAIDLVTYSVVFSLIFSETYGVVNQALGLVGFDGIAWRSDPVWARVLIILAVTWRWTGYNAVILLSGLQNIPKDLYDAASVDGAGSVTRFLRITVPLLRPVILFCTVLGTIGTLQLFTEPYILTGGGPNNATLTSFFYIYDTGFARFDFGLAAAGTYVLSAIVAVMAYAQIRLARWGEV</sequence>
<dbReference type="Gene3D" id="1.10.3720.10">
    <property type="entry name" value="MetI-like"/>
    <property type="match status" value="1"/>
</dbReference>